<keyword evidence="1" id="KW-0812">Transmembrane</keyword>
<dbReference type="Proteomes" id="UP000187412">
    <property type="component" value="Unassembled WGS sequence"/>
</dbReference>
<feature type="transmembrane region" description="Helical" evidence="1">
    <location>
        <begin position="118"/>
        <end position="139"/>
    </location>
</feature>
<accession>A0ABX3H120</accession>
<keyword evidence="3" id="KW-1185">Reference proteome</keyword>
<keyword evidence="1" id="KW-0472">Membrane</keyword>
<proteinExistence type="predicted"/>
<feature type="transmembrane region" description="Helical" evidence="1">
    <location>
        <begin position="62"/>
        <end position="82"/>
    </location>
</feature>
<comment type="caution">
    <text evidence="2">The sequence shown here is derived from an EMBL/GenBank/DDBJ whole genome shotgun (WGS) entry which is preliminary data.</text>
</comment>
<feature type="transmembrane region" description="Helical" evidence="1">
    <location>
        <begin position="151"/>
        <end position="169"/>
    </location>
</feature>
<evidence type="ECO:0008006" key="4">
    <source>
        <dbReference type="Google" id="ProtNLM"/>
    </source>
</evidence>
<dbReference type="PANTHER" id="PTHR37305:SF1">
    <property type="entry name" value="MEMBRANE PROTEIN"/>
    <property type="match status" value="1"/>
</dbReference>
<dbReference type="Pfam" id="PF12730">
    <property type="entry name" value="ABC2_membrane_4"/>
    <property type="match status" value="1"/>
</dbReference>
<dbReference type="PANTHER" id="PTHR37305">
    <property type="entry name" value="INTEGRAL MEMBRANE PROTEIN-RELATED"/>
    <property type="match status" value="1"/>
</dbReference>
<keyword evidence="1" id="KW-1133">Transmembrane helix</keyword>
<sequence length="249" mass="26958">MNQWLSAIGGEILKLCRSRLLWISLGTSILLPVMLGLVFSGSLGSQNNIESILDVPGFMDELGYVVSIGGLIGFGFIYSWIFGREYSDRTVKDLLALPLSRYSVAAAKLMVATVWCEVLALLMFAVGGLTAWFVQLDGWSLEIIAQSFREYALLCIMVICLCIPVAWMASVGRGYMSAFGFIVLTIVISQLGRGIGITEYIPWAIPGLLSGASGEGNAHLQALSLSLPYLTGGIGLIGTLSWWRYADQA</sequence>
<evidence type="ECO:0000313" key="2">
    <source>
        <dbReference type="EMBL" id="OMD43177.1"/>
    </source>
</evidence>
<name>A0ABX3H120_PAEBO</name>
<dbReference type="RefSeq" id="WP_076113201.1">
    <property type="nucleotide sequence ID" value="NZ_MPTB01000037.1"/>
</dbReference>
<gene>
    <name evidence="2" type="ORF">BSK56_24745</name>
</gene>
<reference evidence="2 3" key="1">
    <citation type="submission" date="2016-10" db="EMBL/GenBank/DDBJ databases">
        <title>Paenibacillus species isolates.</title>
        <authorList>
            <person name="Beno S.M."/>
        </authorList>
    </citation>
    <scope>NUCLEOTIDE SEQUENCE [LARGE SCALE GENOMIC DNA]</scope>
    <source>
        <strain evidence="2 3">FSL H7-0744</strain>
    </source>
</reference>
<feature type="transmembrane region" description="Helical" evidence="1">
    <location>
        <begin position="175"/>
        <end position="192"/>
    </location>
</feature>
<evidence type="ECO:0000256" key="1">
    <source>
        <dbReference type="SAM" id="Phobius"/>
    </source>
</evidence>
<organism evidence="2 3">
    <name type="scientific">Paenibacillus borealis</name>
    <dbReference type="NCBI Taxonomy" id="160799"/>
    <lineage>
        <taxon>Bacteria</taxon>
        <taxon>Bacillati</taxon>
        <taxon>Bacillota</taxon>
        <taxon>Bacilli</taxon>
        <taxon>Bacillales</taxon>
        <taxon>Paenibacillaceae</taxon>
        <taxon>Paenibacillus</taxon>
    </lineage>
</organism>
<feature type="transmembrane region" description="Helical" evidence="1">
    <location>
        <begin position="20"/>
        <end position="42"/>
    </location>
</feature>
<protein>
    <recommendedName>
        <fullName evidence="4">Bacitracin ABC transporter permease</fullName>
    </recommendedName>
</protein>
<evidence type="ECO:0000313" key="3">
    <source>
        <dbReference type="Proteomes" id="UP000187412"/>
    </source>
</evidence>
<dbReference type="EMBL" id="MPTB01000037">
    <property type="protein sequence ID" value="OMD43177.1"/>
    <property type="molecule type" value="Genomic_DNA"/>
</dbReference>